<keyword evidence="1" id="KW-0472">Membrane</keyword>
<dbReference type="Proteomes" id="UP000678545">
    <property type="component" value="Unassembled WGS sequence"/>
</dbReference>
<dbReference type="InterPro" id="IPR012902">
    <property type="entry name" value="N_methyl_site"/>
</dbReference>
<keyword evidence="3" id="KW-1185">Reference proteome</keyword>
<evidence type="ECO:0000313" key="3">
    <source>
        <dbReference type="Proteomes" id="UP000678545"/>
    </source>
</evidence>
<accession>A0A941IE96</accession>
<organism evidence="2 3">
    <name type="scientific">Undibacterium fentianense</name>
    <dbReference type="NCBI Taxonomy" id="2828728"/>
    <lineage>
        <taxon>Bacteria</taxon>
        <taxon>Pseudomonadati</taxon>
        <taxon>Pseudomonadota</taxon>
        <taxon>Betaproteobacteria</taxon>
        <taxon>Burkholderiales</taxon>
        <taxon>Oxalobacteraceae</taxon>
        <taxon>Undibacterium</taxon>
    </lineage>
</organism>
<reference evidence="2" key="1">
    <citation type="submission" date="2021-04" db="EMBL/GenBank/DDBJ databases">
        <title>novel species isolated from subtropical streams in China.</title>
        <authorList>
            <person name="Lu H."/>
        </authorList>
    </citation>
    <scope>NUCLEOTIDE SEQUENCE</scope>
    <source>
        <strain evidence="2">FT137W</strain>
    </source>
</reference>
<evidence type="ECO:0000313" key="2">
    <source>
        <dbReference type="EMBL" id="MBR7800853.1"/>
    </source>
</evidence>
<protein>
    <submittedName>
        <fullName evidence="2">Prepilin-type N-terminal cleavage/methylation domain-containing protein</fullName>
    </submittedName>
</protein>
<dbReference type="Pfam" id="PF07963">
    <property type="entry name" value="N_methyl"/>
    <property type="match status" value="1"/>
</dbReference>
<dbReference type="SUPFAM" id="SSF54523">
    <property type="entry name" value="Pili subunits"/>
    <property type="match status" value="1"/>
</dbReference>
<dbReference type="RefSeq" id="WP_212675981.1">
    <property type="nucleotide sequence ID" value="NZ_JAGSPJ010000005.1"/>
</dbReference>
<dbReference type="AlphaFoldDB" id="A0A941IE96"/>
<feature type="transmembrane region" description="Helical" evidence="1">
    <location>
        <begin position="21"/>
        <end position="45"/>
    </location>
</feature>
<dbReference type="EMBL" id="JAGSPJ010000005">
    <property type="protein sequence ID" value="MBR7800853.1"/>
    <property type="molecule type" value="Genomic_DNA"/>
</dbReference>
<dbReference type="NCBIfam" id="TIGR02532">
    <property type="entry name" value="IV_pilin_GFxxxE"/>
    <property type="match status" value="1"/>
</dbReference>
<dbReference type="InterPro" id="IPR045584">
    <property type="entry name" value="Pilin-like"/>
</dbReference>
<gene>
    <name evidence="2" type="ORF">KDM90_12660</name>
</gene>
<name>A0A941IE96_9BURK</name>
<keyword evidence="1" id="KW-0812">Transmembrane</keyword>
<evidence type="ECO:0000256" key="1">
    <source>
        <dbReference type="SAM" id="Phobius"/>
    </source>
</evidence>
<proteinExistence type="predicted"/>
<sequence length="243" mass="25676">MKRIEKIARYQISRDRTQSGFSLLEVAVAIAVIGLIAAVSSMSYWGLWRELGGKSGVDAQLVSLSGSVVTFVKTNHRLPCPDRDGTGYETLDTDGKCVAGLEVGWLPYVSLGLSPPAAIHRAYYGVYRNGGTTPSADLAVNADMNNLTAAAQAPHSASYIYATGDGTTTNGVEDCSATVLNNPAFLVLLAGEDRDNDTSPLDGVNSGLPSGKCFSAPSRGIDARFDDRSLAVSFYAVMAELNK</sequence>
<keyword evidence="1" id="KW-1133">Transmembrane helix</keyword>
<comment type="caution">
    <text evidence="2">The sequence shown here is derived from an EMBL/GenBank/DDBJ whole genome shotgun (WGS) entry which is preliminary data.</text>
</comment>
<dbReference type="PROSITE" id="PS00409">
    <property type="entry name" value="PROKAR_NTER_METHYL"/>
    <property type="match status" value="1"/>
</dbReference>